<sequence length="268" mass="28831">MRLAGKVVVVTGAGSGLGQALALELLRRGARVAAVDLRAEGLQETRAKAGSLGEGLSLHPLDITDKEKVAALPEEVERAHGQVDGLINNAGIIQPFKRLLDLDEAAMERVMRVNFWGTLHMTRAFLPRLLKRPEAHLVNVSSMGAFVPVPGQALYGASKAAVMLLTEALWAELQGTPVRVTLVLPGAMRTGIAEHSGVEAPRAEGAKVPVLEPEVAAKRLLDAVERDAFRVLLGRDAQTMDLLHRLSPALAARIVQRRMAHLLVYSLL</sequence>
<evidence type="ECO:0000259" key="4">
    <source>
        <dbReference type="SMART" id="SM00822"/>
    </source>
</evidence>
<gene>
    <name evidence="5" type="ORF">SAMN04488243_11229</name>
</gene>
<dbReference type="PANTHER" id="PTHR24322:SF736">
    <property type="entry name" value="RETINOL DEHYDROGENASE 10"/>
    <property type="match status" value="1"/>
</dbReference>
<reference evidence="6" key="1">
    <citation type="submission" date="2016-10" db="EMBL/GenBank/DDBJ databases">
        <authorList>
            <person name="Varghese N."/>
            <person name="Submissions S."/>
        </authorList>
    </citation>
    <scope>NUCLEOTIDE SEQUENCE [LARGE SCALE GENOMIC DNA]</scope>
    <source>
        <strain evidence="6">CGMCC 1.6992</strain>
    </source>
</reference>
<dbReference type="CDD" id="cd05233">
    <property type="entry name" value="SDR_c"/>
    <property type="match status" value="1"/>
</dbReference>
<evidence type="ECO:0000313" key="6">
    <source>
        <dbReference type="Proteomes" id="UP000199446"/>
    </source>
</evidence>
<evidence type="ECO:0000256" key="3">
    <source>
        <dbReference type="RuleBase" id="RU000363"/>
    </source>
</evidence>
<dbReference type="SUPFAM" id="SSF51735">
    <property type="entry name" value="NAD(P)-binding Rossmann-fold domains"/>
    <property type="match status" value="1"/>
</dbReference>
<dbReference type="EMBL" id="FNBC01000012">
    <property type="protein sequence ID" value="SDE82964.1"/>
    <property type="molecule type" value="Genomic_DNA"/>
</dbReference>
<protein>
    <submittedName>
        <fullName evidence="5">Short-chain dehydrogenase</fullName>
    </submittedName>
</protein>
<dbReference type="PANTHER" id="PTHR24322">
    <property type="entry name" value="PKSB"/>
    <property type="match status" value="1"/>
</dbReference>
<dbReference type="AlphaFoldDB" id="A0A1G7G490"/>
<accession>A0A1G7G490</accession>
<feature type="domain" description="Ketoreductase" evidence="4">
    <location>
        <begin position="6"/>
        <end position="195"/>
    </location>
</feature>
<dbReference type="STRING" id="482827.SAMN04488243_11229"/>
<dbReference type="InterPro" id="IPR057326">
    <property type="entry name" value="KR_dom"/>
</dbReference>
<dbReference type="Proteomes" id="UP000199446">
    <property type="component" value="Unassembled WGS sequence"/>
</dbReference>
<dbReference type="SMART" id="SM00822">
    <property type="entry name" value="PKS_KR"/>
    <property type="match status" value="1"/>
</dbReference>
<dbReference type="RefSeq" id="WP_093006773.1">
    <property type="nucleotide sequence ID" value="NZ_FNBC01000012.1"/>
</dbReference>
<evidence type="ECO:0000313" key="5">
    <source>
        <dbReference type="EMBL" id="SDE82964.1"/>
    </source>
</evidence>
<dbReference type="OrthoDB" id="9775296at2"/>
<dbReference type="PRINTS" id="PR00081">
    <property type="entry name" value="GDHRDH"/>
</dbReference>
<name>A0A1G7G490_9DEIN</name>
<keyword evidence="6" id="KW-1185">Reference proteome</keyword>
<comment type="similarity">
    <text evidence="1 3">Belongs to the short-chain dehydrogenases/reductases (SDR) family.</text>
</comment>
<evidence type="ECO:0000256" key="2">
    <source>
        <dbReference type="ARBA" id="ARBA00023002"/>
    </source>
</evidence>
<dbReference type="Pfam" id="PF00106">
    <property type="entry name" value="adh_short"/>
    <property type="match status" value="1"/>
</dbReference>
<dbReference type="PRINTS" id="PR00080">
    <property type="entry name" value="SDRFAMILY"/>
</dbReference>
<dbReference type="InterPro" id="IPR002347">
    <property type="entry name" value="SDR_fam"/>
</dbReference>
<dbReference type="InterPro" id="IPR036291">
    <property type="entry name" value="NAD(P)-bd_dom_sf"/>
</dbReference>
<evidence type="ECO:0000256" key="1">
    <source>
        <dbReference type="ARBA" id="ARBA00006484"/>
    </source>
</evidence>
<dbReference type="Gene3D" id="3.40.50.720">
    <property type="entry name" value="NAD(P)-binding Rossmann-like Domain"/>
    <property type="match status" value="1"/>
</dbReference>
<organism evidence="5 6">
    <name type="scientific">Thermus arciformis</name>
    <dbReference type="NCBI Taxonomy" id="482827"/>
    <lineage>
        <taxon>Bacteria</taxon>
        <taxon>Thermotogati</taxon>
        <taxon>Deinococcota</taxon>
        <taxon>Deinococci</taxon>
        <taxon>Thermales</taxon>
        <taxon>Thermaceae</taxon>
        <taxon>Thermus</taxon>
    </lineage>
</organism>
<proteinExistence type="inferred from homology"/>
<dbReference type="GO" id="GO:0016616">
    <property type="term" value="F:oxidoreductase activity, acting on the CH-OH group of donors, NAD or NADP as acceptor"/>
    <property type="evidence" value="ECO:0007669"/>
    <property type="project" value="TreeGrafter"/>
</dbReference>
<keyword evidence="2" id="KW-0560">Oxidoreductase</keyword>